<name>A0ACD1GGE0_9EURO</name>
<sequence>MNGIRGQLRYNAHVRHQEINLIFPLSYMAAVITWGGLNCKSLMYNWPKPAERELSVLCIYHVLIKQLKITRKKKSKALMYAAVMQLW</sequence>
<proteinExistence type="predicted"/>
<dbReference type="EMBL" id="KZ825325">
    <property type="protein sequence ID" value="RAH48228.1"/>
    <property type="molecule type" value="Genomic_DNA"/>
</dbReference>
<reference evidence="1" key="1">
    <citation type="submission" date="2018-02" db="EMBL/GenBank/DDBJ databases">
        <title>The genomes of Aspergillus section Nigri reveals drivers in fungal speciation.</title>
        <authorList>
            <consortium name="DOE Joint Genome Institute"/>
            <person name="Vesth T.C."/>
            <person name="Nybo J."/>
            <person name="Theobald S."/>
            <person name="Brandl J."/>
            <person name="Frisvad J.C."/>
            <person name="Nielsen K.F."/>
            <person name="Lyhne E.K."/>
            <person name="Kogle M.E."/>
            <person name="Kuo A."/>
            <person name="Riley R."/>
            <person name="Clum A."/>
            <person name="Nolan M."/>
            <person name="Lipzen A."/>
            <person name="Salamov A."/>
            <person name="Henrissat B."/>
            <person name="Wiebenga A."/>
            <person name="De vries R.P."/>
            <person name="Grigoriev I.V."/>
            <person name="Mortensen U.H."/>
            <person name="Andersen M.R."/>
            <person name="Baker S.E."/>
        </authorList>
    </citation>
    <scope>NUCLEOTIDE SEQUENCE</scope>
    <source>
        <strain evidence="1">CBS 621.78</strain>
    </source>
</reference>
<accession>A0ACD1GGE0</accession>
<organism evidence="1 2">
    <name type="scientific">Aspergillus brunneoviolaceus CBS 621.78</name>
    <dbReference type="NCBI Taxonomy" id="1450534"/>
    <lineage>
        <taxon>Eukaryota</taxon>
        <taxon>Fungi</taxon>
        <taxon>Dikarya</taxon>
        <taxon>Ascomycota</taxon>
        <taxon>Pezizomycotina</taxon>
        <taxon>Eurotiomycetes</taxon>
        <taxon>Eurotiomycetidae</taxon>
        <taxon>Eurotiales</taxon>
        <taxon>Aspergillaceae</taxon>
        <taxon>Aspergillus</taxon>
        <taxon>Aspergillus subgen. Circumdati</taxon>
    </lineage>
</organism>
<keyword evidence="2" id="KW-1185">Reference proteome</keyword>
<evidence type="ECO:0000313" key="1">
    <source>
        <dbReference type="EMBL" id="RAH48228.1"/>
    </source>
</evidence>
<protein>
    <submittedName>
        <fullName evidence="1">Uncharacterized protein</fullName>
    </submittedName>
</protein>
<gene>
    <name evidence="1" type="ORF">BO95DRAFT_59993</name>
</gene>
<evidence type="ECO:0000313" key="2">
    <source>
        <dbReference type="Proteomes" id="UP000249057"/>
    </source>
</evidence>
<dbReference type="Proteomes" id="UP000249057">
    <property type="component" value="Unassembled WGS sequence"/>
</dbReference>